<dbReference type="AlphaFoldDB" id="A0A285UBM6"/>
<dbReference type="PANTHER" id="PTHR31793:SF2">
    <property type="entry name" value="BLR1345 PROTEIN"/>
    <property type="match status" value="1"/>
</dbReference>
<dbReference type="GO" id="GO:0047617">
    <property type="term" value="F:fatty acyl-CoA hydrolase activity"/>
    <property type="evidence" value="ECO:0007669"/>
    <property type="project" value="TreeGrafter"/>
</dbReference>
<dbReference type="Gene3D" id="3.10.129.10">
    <property type="entry name" value="Hotdog Thioesterase"/>
    <property type="match status" value="1"/>
</dbReference>
<evidence type="ECO:0000313" key="1">
    <source>
        <dbReference type="EMBL" id="SOC39097.1"/>
    </source>
</evidence>
<keyword evidence="2" id="KW-1185">Reference proteome</keyword>
<dbReference type="EMBL" id="OBQF01000001">
    <property type="protein sequence ID" value="SOC39097.1"/>
    <property type="molecule type" value="Genomic_DNA"/>
</dbReference>
<dbReference type="Pfam" id="PF13279">
    <property type="entry name" value="4HBT_2"/>
    <property type="match status" value="1"/>
</dbReference>
<organism evidence="1 2">
    <name type="scientific">Salinicoccus kekensis</name>
    <dbReference type="NCBI Taxonomy" id="714307"/>
    <lineage>
        <taxon>Bacteria</taxon>
        <taxon>Bacillati</taxon>
        <taxon>Bacillota</taxon>
        <taxon>Bacilli</taxon>
        <taxon>Bacillales</taxon>
        <taxon>Staphylococcaceae</taxon>
        <taxon>Salinicoccus</taxon>
    </lineage>
</organism>
<name>A0A285UBM6_9STAP</name>
<dbReference type="InterPro" id="IPR050563">
    <property type="entry name" value="4-hydroxybenzoyl-CoA_TE"/>
</dbReference>
<accession>A0A285UBM6</accession>
<dbReference type="Proteomes" id="UP000219412">
    <property type="component" value="Unassembled WGS sequence"/>
</dbReference>
<dbReference type="CDD" id="cd00586">
    <property type="entry name" value="4HBT"/>
    <property type="match status" value="1"/>
</dbReference>
<protein>
    <submittedName>
        <fullName evidence="1">Acyl-CoA thioester hydrolase</fullName>
    </submittedName>
</protein>
<sequence>MGLYEYRTTVPESWLDYNGHMNDGQYSRAFSDAGLEWMSHLGLSAEKVKELSFTIFTLENHIVYQNEVFAGEEITIKIRIYDFDAKRLHVFMTLHNEQDAQCATYEVMYMGMDTKTGRPGEFPASLDKAVKDYYEAQGEMDQPKEIGRTIGIRK</sequence>
<dbReference type="PANTHER" id="PTHR31793">
    <property type="entry name" value="4-HYDROXYBENZOYL-COA THIOESTERASE FAMILY MEMBER"/>
    <property type="match status" value="1"/>
</dbReference>
<proteinExistence type="predicted"/>
<dbReference type="SUPFAM" id="SSF54637">
    <property type="entry name" value="Thioesterase/thiol ester dehydrase-isomerase"/>
    <property type="match status" value="1"/>
</dbReference>
<reference evidence="2" key="1">
    <citation type="submission" date="2017-08" db="EMBL/GenBank/DDBJ databases">
        <authorList>
            <person name="Varghese N."/>
            <person name="Submissions S."/>
        </authorList>
    </citation>
    <scope>NUCLEOTIDE SEQUENCE [LARGE SCALE GENOMIC DNA]</scope>
    <source>
        <strain evidence="2">DSM 23173</strain>
    </source>
</reference>
<gene>
    <name evidence="1" type="ORF">SAMN05878391_0714</name>
</gene>
<evidence type="ECO:0000313" key="2">
    <source>
        <dbReference type="Proteomes" id="UP000219412"/>
    </source>
</evidence>
<keyword evidence="1" id="KW-0378">Hydrolase</keyword>
<dbReference type="InterPro" id="IPR029069">
    <property type="entry name" value="HotDog_dom_sf"/>
</dbReference>